<evidence type="ECO:0000313" key="2">
    <source>
        <dbReference type="EMBL" id="WOD43845.1"/>
    </source>
</evidence>
<dbReference type="AlphaFoldDB" id="A0AA97HRA4"/>
<organism evidence="2 3">
    <name type="scientific">Hwangdonia lutea</name>
    <dbReference type="NCBI Taxonomy" id="3075823"/>
    <lineage>
        <taxon>Bacteria</taxon>
        <taxon>Pseudomonadati</taxon>
        <taxon>Bacteroidota</taxon>
        <taxon>Flavobacteriia</taxon>
        <taxon>Flavobacteriales</taxon>
        <taxon>Flavobacteriaceae</taxon>
        <taxon>Hwangdonia</taxon>
    </lineage>
</organism>
<accession>A0AA97HRA4</accession>
<sequence length="362" mass="40418">MKRTLQFKTLILLFILPFFVSAATDKGGKYTKKKTINKEYSVASNALLSVDNSYGNIDVVTWNENRIVFEITITTTGNDEEKVQEKLNDITVDFEATSKNVSAKTKFNKGKSKSWWNWSGKNKVSMKINYIVKIPITNSVALNNDYGNINVDKLEGHAKLNCDYGKITTKELLADNNSINFDYSKGCYFEYIKSGKINADYSEFTVSKTNSININADYTNSKIETAEDVTYNCDYGSMKIEKANNITGNGDYLTTLIGDVYKNVSLKADYGAIKINNITQNAGNITIDSEYTGIKIGFAPNYHFSFEIDLDYASLKSSDGLEFSTKKENGTGKYYRGHYGNANSGNTINIESDYGSVTLSKN</sequence>
<evidence type="ECO:0000313" key="3">
    <source>
        <dbReference type="Proteomes" id="UP001302486"/>
    </source>
</evidence>
<protein>
    <recommendedName>
        <fullName evidence="4">Adhesin domain-containing protein</fullName>
    </recommendedName>
</protein>
<proteinExistence type="predicted"/>
<dbReference type="RefSeq" id="WP_316983522.1">
    <property type="nucleotide sequence ID" value="NZ_CP136521.1"/>
</dbReference>
<evidence type="ECO:0008006" key="4">
    <source>
        <dbReference type="Google" id="ProtNLM"/>
    </source>
</evidence>
<gene>
    <name evidence="2" type="ORF">RNZ46_00965</name>
</gene>
<feature type="chain" id="PRO_5041702079" description="Adhesin domain-containing protein" evidence="1">
    <location>
        <begin position="23"/>
        <end position="362"/>
    </location>
</feature>
<feature type="signal peptide" evidence="1">
    <location>
        <begin position="1"/>
        <end position="22"/>
    </location>
</feature>
<keyword evidence="3" id="KW-1185">Reference proteome</keyword>
<keyword evidence="1" id="KW-0732">Signal</keyword>
<dbReference type="Proteomes" id="UP001302486">
    <property type="component" value="Chromosome"/>
</dbReference>
<evidence type="ECO:0000256" key="1">
    <source>
        <dbReference type="SAM" id="SignalP"/>
    </source>
</evidence>
<name>A0AA97HRA4_9FLAO</name>
<dbReference type="EMBL" id="CP136521">
    <property type="protein sequence ID" value="WOD43845.1"/>
    <property type="molecule type" value="Genomic_DNA"/>
</dbReference>
<dbReference type="KEGG" id="hws:RNZ46_00965"/>
<reference evidence="3" key="1">
    <citation type="submission" date="2024-06" db="EMBL/GenBank/DDBJ databases">
        <title>Hwangdonia haimaensis gen. nov., sp. nov., a member of the family Flavobacteriaceae isolated from the haima cold seep.</title>
        <authorList>
            <person name="Li J."/>
        </authorList>
    </citation>
    <scope>NUCLEOTIDE SEQUENCE [LARGE SCALE GENOMIC DNA]</scope>
    <source>
        <strain evidence="3">SCSIO 19198</strain>
    </source>
</reference>